<dbReference type="PANTHER" id="PTHR34203">
    <property type="entry name" value="METHYLTRANSFERASE, FKBM FAMILY PROTEIN"/>
    <property type="match status" value="1"/>
</dbReference>
<feature type="non-terminal residue" evidence="2">
    <location>
        <position position="180"/>
    </location>
</feature>
<dbReference type="AlphaFoldDB" id="A0A2H0X018"/>
<proteinExistence type="predicted"/>
<dbReference type="SUPFAM" id="SSF53335">
    <property type="entry name" value="S-adenosyl-L-methionine-dependent methyltransferases"/>
    <property type="match status" value="1"/>
</dbReference>
<evidence type="ECO:0000313" key="3">
    <source>
        <dbReference type="Proteomes" id="UP000229574"/>
    </source>
</evidence>
<dbReference type="Gene3D" id="3.40.50.150">
    <property type="entry name" value="Vaccinia Virus protein VP39"/>
    <property type="match status" value="1"/>
</dbReference>
<dbReference type="InterPro" id="IPR052514">
    <property type="entry name" value="SAM-dependent_MTase"/>
</dbReference>
<reference evidence="3" key="1">
    <citation type="submission" date="2017-09" db="EMBL/GenBank/DDBJ databases">
        <title>Depth-based differentiation of microbial function through sediment-hosted aquifers and enrichment of novel symbionts in the deep terrestrial subsurface.</title>
        <authorList>
            <person name="Probst A.J."/>
            <person name="Ladd B."/>
            <person name="Jarett J.K."/>
            <person name="Geller-Mcgrath D.E."/>
            <person name="Sieber C.M.K."/>
            <person name="Emerson J.B."/>
            <person name="Anantharaman K."/>
            <person name="Thomas B.C."/>
            <person name="Malmstrom R."/>
            <person name="Stieglmeier M."/>
            <person name="Klingl A."/>
            <person name="Woyke T."/>
            <person name="Ryan C.M."/>
            <person name="Banfield J.F."/>
        </authorList>
    </citation>
    <scope>NUCLEOTIDE SEQUENCE [LARGE SCALE GENOMIC DNA]</scope>
</reference>
<dbReference type="EMBL" id="PEYY01000006">
    <property type="protein sequence ID" value="PIS18273.1"/>
    <property type="molecule type" value="Genomic_DNA"/>
</dbReference>
<dbReference type="PANTHER" id="PTHR34203:SF13">
    <property type="entry name" value="EXPRESSED PROTEIN"/>
    <property type="match status" value="1"/>
</dbReference>
<dbReference type="InterPro" id="IPR029063">
    <property type="entry name" value="SAM-dependent_MTases_sf"/>
</dbReference>
<dbReference type="Proteomes" id="UP000229574">
    <property type="component" value="Unassembled WGS sequence"/>
</dbReference>
<dbReference type="NCBIfam" id="TIGR01444">
    <property type="entry name" value="fkbM_fam"/>
    <property type="match status" value="1"/>
</dbReference>
<protein>
    <recommendedName>
        <fullName evidence="1">Methyltransferase FkbM domain-containing protein</fullName>
    </recommendedName>
</protein>
<accession>A0A2H0X018</accession>
<comment type="caution">
    <text evidence="2">The sequence shown here is derived from an EMBL/GenBank/DDBJ whole genome shotgun (WGS) entry which is preliminary data.</text>
</comment>
<name>A0A2H0X018_9BACT</name>
<dbReference type="InterPro" id="IPR006342">
    <property type="entry name" value="FkbM_mtfrase"/>
</dbReference>
<evidence type="ECO:0000313" key="2">
    <source>
        <dbReference type="EMBL" id="PIS18273.1"/>
    </source>
</evidence>
<organism evidence="2 3">
    <name type="scientific">Candidatus Collierbacteria bacterium CG09_land_8_20_14_0_10_46_12</name>
    <dbReference type="NCBI Taxonomy" id="1974533"/>
    <lineage>
        <taxon>Bacteria</taxon>
        <taxon>Candidatus Collieribacteriota</taxon>
    </lineage>
</organism>
<feature type="domain" description="Methyltransferase FkbM" evidence="1">
    <location>
        <begin position="51"/>
        <end position="175"/>
    </location>
</feature>
<dbReference type="Pfam" id="PF05050">
    <property type="entry name" value="Methyltransf_21"/>
    <property type="match status" value="1"/>
</dbReference>
<evidence type="ECO:0000259" key="1">
    <source>
        <dbReference type="Pfam" id="PF05050"/>
    </source>
</evidence>
<sequence length="180" mass="20499">MQSSRVGKYEIWYENSEEFYELKKEIFGENCYYFDDLSFDYAQDKSMKIIDLGAHIGMSVLYFKMLFPKAKIIAYEPVPANFALLEKNVRENQLEGVELIQAVVAPKTGSLVIHEPGGEGAWKSGAGIIPRGWRNIQDGAEIRVSAVGIQEVLKNKVDFLKMDIEGMEYEVIRNMGSKMR</sequence>
<gene>
    <name evidence="2" type="ORF">COT54_00175</name>
</gene>